<feature type="transmembrane region" description="Helical" evidence="1">
    <location>
        <begin position="41"/>
        <end position="60"/>
    </location>
</feature>
<gene>
    <name evidence="2" type="ORF">EV695_2489</name>
</gene>
<dbReference type="AlphaFoldDB" id="A0A4R1EX07"/>
<accession>A0A4R1EX07</accession>
<evidence type="ECO:0000313" key="3">
    <source>
        <dbReference type="Proteomes" id="UP000294887"/>
    </source>
</evidence>
<dbReference type="EMBL" id="SMFQ01000004">
    <property type="protein sequence ID" value="TCJ84532.1"/>
    <property type="molecule type" value="Genomic_DNA"/>
</dbReference>
<feature type="transmembrane region" description="Helical" evidence="1">
    <location>
        <begin position="96"/>
        <end position="116"/>
    </location>
</feature>
<sequence>MDSGYSIDTITVMKNSLKAALLSALVLPGAGQIVLKRYLSGVLFALVSIIALSVIVAKIIKFSSLIVAKINNGALDQGGGLIGILSNSMVEVNTGVMNTAFLIYLGVWILSILDAYRVGDLVDKKQDRQKASSFNFS</sequence>
<proteinExistence type="predicted"/>
<organism evidence="2 3">
    <name type="scientific">Cocleimonas flava</name>
    <dbReference type="NCBI Taxonomy" id="634765"/>
    <lineage>
        <taxon>Bacteria</taxon>
        <taxon>Pseudomonadati</taxon>
        <taxon>Pseudomonadota</taxon>
        <taxon>Gammaproteobacteria</taxon>
        <taxon>Thiotrichales</taxon>
        <taxon>Thiotrichaceae</taxon>
        <taxon>Cocleimonas</taxon>
    </lineage>
</organism>
<keyword evidence="1" id="KW-0472">Membrane</keyword>
<evidence type="ECO:0000313" key="2">
    <source>
        <dbReference type="EMBL" id="TCJ84532.1"/>
    </source>
</evidence>
<dbReference type="Proteomes" id="UP000294887">
    <property type="component" value="Unassembled WGS sequence"/>
</dbReference>
<protein>
    <submittedName>
        <fullName evidence="2">Uncharacterized protein</fullName>
    </submittedName>
</protein>
<keyword evidence="1" id="KW-0812">Transmembrane</keyword>
<reference evidence="2 3" key="1">
    <citation type="submission" date="2019-03" db="EMBL/GenBank/DDBJ databases">
        <title>Genomic Encyclopedia of Type Strains, Phase IV (KMG-IV): sequencing the most valuable type-strain genomes for metagenomic binning, comparative biology and taxonomic classification.</title>
        <authorList>
            <person name="Goeker M."/>
        </authorList>
    </citation>
    <scope>NUCLEOTIDE SEQUENCE [LARGE SCALE GENOMIC DNA]</scope>
    <source>
        <strain evidence="2 3">DSM 24830</strain>
    </source>
</reference>
<name>A0A4R1EX07_9GAMM</name>
<comment type="caution">
    <text evidence="2">The sequence shown here is derived from an EMBL/GenBank/DDBJ whole genome shotgun (WGS) entry which is preliminary data.</text>
</comment>
<keyword evidence="3" id="KW-1185">Reference proteome</keyword>
<keyword evidence="1" id="KW-1133">Transmembrane helix</keyword>
<evidence type="ECO:0000256" key="1">
    <source>
        <dbReference type="SAM" id="Phobius"/>
    </source>
</evidence>